<dbReference type="AlphaFoldDB" id="A0A4Y2CR18"/>
<dbReference type="Proteomes" id="UP000499080">
    <property type="component" value="Unassembled WGS sequence"/>
</dbReference>
<organism evidence="1 2">
    <name type="scientific">Araneus ventricosus</name>
    <name type="common">Orbweaver spider</name>
    <name type="synonym">Epeira ventricosa</name>
    <dbReference type="NCBI Taxonomy" id="182803"/>
    <lineage>
        <taxon>Eukaryota</taxon>
        <taxon>Metazoa</taxon>
        <taxon>Ecdysozoa</taxon>
        <taxon>Arthropoda</taxon>
        <taxon>Chelicerata</taxon>
        <taxon>Arachnida</taxon>
        <taxon>Araneae</taxon>
        <taxon>Araneomorphae</taxon>
        <taxon>Entelegynae</taxon>
        <taxon>Araneoidea</taxon>
        <taxon>Araneidae</taxon>
        <taxon>Araneus</taxon>
    </lineage>
</organism>
<reference evidence="1 2" key="1">
    <citation type="journal article" date="2019" name="Sci. Rep.">
        <title>Orb-weaving spider Araneus ventricosus genome elucidates the spidroin gene catalogue.</title>
        <authorList>
            <person name="Kono N."/>
            <person name="Nakamura H."/>
            <person name="Ohtoshi R."/>
            <person name="Moran D.A.P."/>
            <person name="Shinohara A."/>
            <person name="Yoshida Y."/>
            <person name="Fujiwara M."/>
            <person name="Mori M."/>
            <person name="Tomita M."/>
            <person name="Arakawa K."/>
        </authorList>
    </citation>
    <scope>NUCLEOTIDE SEQUENCE [LARGE SCALE GENOMIC DNA]</scope>
</reference>
<proteinExistence type="predicted"/>
<feature type="non-terminal residue" evidence="1">
    <location>
        <position position="1"/>
    </location>
</feature>
<gene>
    <name evidence="1" type="ORF">AVEN_208996_1</name>
</gene>
<dbReference type="EMBL" id="BGPR01000226">
    <property type="protein sequence ID" value="GBM06314.1"/>
    <property type="molecule type" value="Genomic_DNA"/>
</dbReference>
<dbReference type="OrthoDB" id="6415313at2759"/>
<evidence type="ECO:0000313" key="2">
    <source>
        <dbReference type="Proteomes" id="UP000499080"/>
    </source>
</evidence>
<sequence length="102" mass="11532">PNSGDVTVALAVRVHPTLELSEDKYFFLTCGKAGFRNARNETSRVTLNFYHDNKKVQELIYNQEYELRAAMSKPDDIHKLKVRSCLSFSPNTTEVPLIDGNG</sequence>
<name>A0A4Y2CR18_ARAVE</name>
<protein>
    <submittedName>
        <fullName evidence="1">Uncharacterized protein</fullName>
    </submittedName>
</protein>
<comment type="caution">
    <text evidence="1">The sequence shown here is derived from an EMBL/GenBank/DDBJ whole genome shotgun (WGS) entry which is preliminary data.</text>
</comment>
<evidence type="ECO:0000313" key="1">
    <source>
        <dbReference type="EMBL" id="GBM06314.1"/>
    </source>
</evidence>
<accession>A0A4Y2CR18</accession>
<keyword evidence="2" id="KW-1185">Reference proteome</keyword>